<dbReference type="Proteomes" id="UP001500683">
    <property type="component" value="Unassembled WGS sequence"/>
</dbReference>
<dbReference type="EMBL" id="BAAAZG010000055">
    <property type="protein sequence ID" value="GAA4097131.1"/>
    <property type="molecule type" value="Genomic_DNA"/>
</dbReference>
<feature type="compositionally biased region" description="Pro residues" evidence="1">
    <location>
        <begin position="403"/>
        <end position="428"/>
    </location>
</feature>
<evidence type="ECO:0000256" key="1">
    <source>
        <dbReference type="SAM" id="MobiDB-lite"/>
    </source>
</evidence>
<organism evidence="3 4">
    <name type="scientific">Actinomadura miaoliensis</name>
    <dbReference type="NCBI Taxonomy" id="430685"/>
    <lineage>
        <taxon>Bacteria</taxon>
        <taxon>Bacillati</taxon>
        <taxon>Actinomycetota</taxon>
        <taxon>Actinomycetes</taxon>
        <taxon>Streptosporangiales</taxon>
        <taxon>Thermomonosporaceae</taxon>
        <taxon>Actinomadura</taxon>
    </lineage>
</organism>
<evidence type="ECO:0000313" key="3">
    <source>
        <dbReference type="EMBL" id="GAA4097131.1"/>
    </source>
</evidence>
<comment type="caution">
    <text evidence="3">The sequence shown here is derived from an EMBL/GenBank/DDBJ whole genome shotgun (WGS) entry which is preliminary data.</text>
</comment>
<proteinExistence type="predicted"/>
<protein>
    <submittedName>
        <fullName evidence="3">DUF6493 family protein</fullName>
    </submittedName>
</protein>
<gene>
    <name evidence="3" type="ORF">GCM10022214_71390</name>
</gene>
<reference evidence="4" key="1">
    <citation type="journal article" date="2019" name="Int. J. Syst. Evol. Microbiol.">
        <title>The Global Catalogue of Microorganisms (GCM) 10K type strain sequencing project: providing services to taxonomists for standard genome sequencing and annotation.</title>
        <authorList>
            <consortium name="The Broad Institute Genomics Platform"/>
            <consortium name="The Broad Institute Genome Sequencing Center for Infectious Disease"/>
            <person name="Wu L."/>
            <person name="Ma J."/>
        </authorList>
    </citation>
    <scope>NUCLEOTIDE SEQUENCE [LARGE SCALE GENOMIC DNA]</scope>
    <source>
        <strain evidence="4">JCM 16702</strain>
    </source>
</reference>
<feature type="domain" description="DUF7824" evidence="2">
    <location>
        <begin position="531"/>
        <end position="608"/>
    </location>
</feature>
<dbReference type="Pfam" id="PF25148">
    <property type="entry name" value="DUF7824"/>
    <property type="match status" value="1"/>
</dbReference>
<name>A0ABP7WUK5_9ACTN</name>
<evidence type="ECO:0000259" key="2">
    <source>
        <dbReference type="Pfam" id="PF25148"/>
    </source>
</evidence>
<sequence length="882" mass="94342">MSGETMSGETRADRAWRIVSTQIREGNPANVAAKLALLREDERRLVGGRLPDLFKEMRGERWNIWGADAARANALKVAGAGCLGGAAAVATWLCRSDLRTFSFHASAAPVVDLIAEVVADRPAAWRAEVARRMAARLPLNDNDRGVAWRITERLARDSGEPPPLDDGFVAGWIRWTFPGEIDPGDPFFRALLPGLFEMDAAGRLLDPGGWSVDGWVHSLVRMAAAGQVDRSLLLDGCVRRLLRGGAVQDLRWYGVLHDALEPTVAESTARLRDYLRLLPAAPARVAELALEQVRRVDEAGALEEAAFTEAAEALLFRPEKKLVRAALTWLDRTARPRDRVDAALTALTVAFGQEALDLQERAARIAARHAGRAGDEAREAVRQAAGALHGQARDLLAAAVGPVEPPDPQPSVPIPLAPPAPAPRPLPPPIGSLADLEEAARTGLRGDANMADGERFLAGVVALAYRDPEGARTTLRRVAYGVAPWLEFHYNIRTGHPVTWISSAIRPLVPPRHKVRGHRASGASIDRWPAANRVLLRRALETAEAIGRVPLLLATPTETSGHIDPEVLVERLERLEKENLEPGPVDLDQALLRLPRRIDADVVSRARRLTSPAGRAAASRMAGGLPDPSVTCTVHHAPDRAVYFESAQSSTTDFLLSTVSAPDAEGPVARLLLRHSPQEAVDSVYDVALLSWWPSLLPSHREVVAAHLLTYLVLMTESREGQGEVLLALAEADGPAGAATASALALGLSMLPKERVGAVDALLALCGRRRLPAAAMGEAIGTLAGLGHIKLKRVTDSLAEAAQAGARQDVFAVLTAALPGLLPPPGRRAPVALPDLIALATQTAETIGARADIPGLAEVAARGGSSRLVREAARLHRLLTTS</sequence>
<evidence type="ECO:0000313" key="4">
    <source>
        <dbReference type="Proteomes" id="UP001500683"/>
    </source>
</evidence>
<keyword evidence="4" id="KW-1185">Reference proteome</keyword>
<dbReference type="RefSeq" id="WP_344956396.1">
    <property type="nucleotide sequence ID" value="NZ_BAAAZG010000055.1"/>
</dbReference>
<dbReference type="InterPro" id="IPR056726">
    <property type="entry name" value="DUF7824"/>
</dbReference>
<accession>A0ABP7WUK5</accession>
<feature type="region of interest" description="Disordered" evidence="1">
    <location>
        <begin position="400"/>
        <end position="428"/>
    </location>
</feature>